<dbReference type="GO" id="GO:0003676">
    <property type="term" value="F:nucleic acid binding"/>
    <property type="evidence" value="ECO:0007669"/>
    <property type="project" value="InterPro"/>
</dbReference>
<evidence type="ECO:0000256" key="1">
    <source>
        <dbReference type="ARBA" id="ARBA00022741"/>
    </source>
</evidence>
<evidence type="ECO:0000256" key="8">
    <source>
        <dbReference type="ARBA" id="ARBA00023235"/>
    </source>
</evidence>
<evidence type="ECO:0000256" key="2">
    <source>
        <dbReference type="ARBA" id="ARBA00022763"/>
    </source>
</evidence>
<keyword evidence="4 10" id="KW-0347">Helicase</keyword>
<keyword evidence="9" id="KW-0479">Metal-binding</keyword>
<dbReference type="GO" id="GO:0008270">
    <property type="term" value="F:zinc ion binding"/>
    <property type="evidence" value="ECO:0007669"/>
    <property type="project" value="UniProtKB-KW"/>
</dbReference>
<evidence type="ECO:0000256" key="9">
    <source>
        <dbReference type="PROSITE-ProRule" id="PRU00047"/>
    </source>
</evidence>
<dbReference type="Proteomes" id="UP001489004">
    <property type="component" value="Unassembled WGS sequence"/>
</dbReference>
<comment type="similarity">
    <text evidence="10">Belongs to the helicase family.</text>
</comment>
<dbReference type="GO" id="GO:0016787">
    <property type="term" value="F:hydrolase activity"/>
    <property type="evidence" value="ECO:0007669"/>
    <property type="project" value="UniProtKB-KW"/>
</dbReference>
<protein>
    <recommendedName>
        <fullName evidence="10">ATP-dependent DNA helicase</fullName>
        <ecNumber evidence="10">5.6.2.3</ecNumber>
    </recommendedName>
</protein>
<dbReference type="GO" id="GO:0006310">
    <property type="term" value="P:DNA recombination"/>
    <property type="evidence" value="ECO:0007669"/>
    <property type="project" value="UniProtKB-KW"/>
</dbReference>
<evidence type="ECO:0000313" key="13">
    <source>
        <dbReference type="EMBL" id="KAK9815272.1"/>
    </source>
</evidence>
<keyword evidence="8" id="KW-0413">Isomerase</keyword>
<evidence type="ECO:0000256" key="5">
    <source>
        <dbReference type="ARBA" id="ARBA00022840"/>
    </source>
</evidence>
<name>A0AAW1Q368_9CHLO</name>
<keyword evidence="9" id="KW-0863">Zinc-finger</keyword>
<dbReference type="Gene3D" id="4.10.60.10">
    <property type="entry name" value="Zinc finger, CCHC-type"/>
    <property type="match status" value="1"/>
</dbReference>
<keyword evidence="10" id="KW-0233">DNA recombination</keyword>
<evidence type="ECO:0000256" key="6">
    <source>
        <dbReference type="ARBA" id="ARBA00023125"/>
    </source>
</evidence>
<dbReference type="GO" id="GO:0000723">
    <property type="term" value="P:telomere maintenance"/>
    <property type="evidence" value="ECO:0007669"/>
    <property type="project" value="InterPro"/>
</dbReference>
<keyword evidence="7 10" id="KW-0234">DNA repair</keyword>
<organism evidence="13 14">
    <name type="scientific">[Myrmecia] bisecta</name>
    <dbReference type="NCBI Taxonomy" id="41462"/>
    <lineage>
        <taxon>Eukaryota</taxon>
        <taxon>Viridiplantae</taxon>
        <taxon>Chlorophyta</taxon>
        <taxon>core chlorophytes</taxon>
        <taxon>Trebouxiophyceae</taxon>
        <taxon>Trebouxiales</taxon>
        <taxon>Trebouxiaceae</taxon>
        <taxon>Myrmecia</taxon>
    </lineage>
</organism>
<dbReference type="SUPFAM" id="SSF52540">
    <property type="entry name" value="P-loop containing nucleoside triphosphate hydrolases"/>
    <property type="match status" value="2"/>
</dbReference>
<sequence>MSRDDTLPVHSVSHVTDTYQEQDASNMLAGPEASGEVSSPQLSEEQMHVETLVREGKNVFFTGNAGTGKSFLLNRIITCLREIYGPDFLDCVAVTAATGIAATHINGTTLHSQTGCGVPQVMDDFGRMWKPENKEKWRKLKVLICDEISMVSAELFDQLEHQACALRSCPDPFGGVQIILSGDYFQLPPIVKRWQRGMSKDAFMNRGYTFQCPAWKRCKLQQVLLTKVWRQKEQKFVRILNAIRSGDGEAAIAELVRECSRPLPVVNGIKPTQLFSRNADVDRINAQELAQLNTAQVMLEAHDSVAVQSVSGIMDDIKALASGAQPKNNDWELEQQLWRNEFFRDCLAPKEGCFKAGAQVMLLKNLDLGEAGGSDRMLVNGSRGVLTRFVEKKDILEEKMQERGALLGQMRGSRGGGFGGEAGGSGGGAVGKEFEKLEQLLAALNKWPGNLLPVVKFLNGREEILMPEIFTSDVASVGCCRRLQVPLKLAWAMTIHKCQGLTLDLAKVSLKGMFAEGQAYVALSRVRSMEGLQILDWSPGCVKTSQIVKRFYQCLESGEEYEDGAWEEWQKHQPSELAAAGTSGPGGAGAASGQRGGACFKCGKEGHWSRDCPGKGGAPSQQAGGNHGRGAFFTNNQNSPYGSQGQGSQGYGRGSQPGAGRGNSQWQKTPRMAPQGIMRYFGASPAAGSRL</sequence>
<dbReference type="Pfam" id="PF21530">
    <property type="entry name" value="Pif1_2B_dom"/>
    <property type="match status" value="1"/>
</dbReference>
<dbReference type="InterPro" id="IPR051055">
    <property type="entry name" value="PIF1_helicase"/>
</dbReference>
<feature type="domain" description="CCHC-type" evidence="12">
    <location>
        <begin position="599"/>
        <end position="613"/>
    </location>
</feature>
<accession>A0AAW1Q368</accession>
<dbReference type="PANTHER" id="PTHR47642">
    <property type="entry name" value="ATP-DEPENDENT DNA HELICASE"/>
    <property type="match status" value="1"/>
</dbReference>
<dbReference type="EMBL" id="JALJOR010000006">
    <property type="protein sequence ID" value="KAK9815272.1"/>
    <property type="molecule type" value="Genomic_DNA"/>
</dbReference>
<evidence type="ECO:0000256" key="3">
    <source>
        <dbReference type="ARBA" id="ARBA00022801"/>
    </source>
</evidence>
<keyword evidence="14" id="KW-1185">Reference proteome</keyword>
<keyword evidence="3 10" id="KW-0378">Hydrolase</keyword>
<proteinExistence type="inferred from homology"/>
<evidence type="ECO:0000256" key="4">
    <source>
        <dbReference type="ARBA" id="ARBA00022806"/>
    </source>
</evidence>
<dbReference type="PROSITE" id="PS50158">
    <property type="entry name" value="ZF_CCHC"/>
    <property type="match status" value="1"/>
</dbReference>
<feature type="region of interest" description="Disordered" evidence="11">
    <location>
        <begin position="1"/>
        <end position="23"/>
    </location>
</feature>
<dbReference type="CDD" id="cd18037">
    <property type="entry name" value="DEXSc_Pif1_like"/>
    <property type="match status" value="1"/>
</dbReference>
<keyword evidence="6" id="KW-0238">DNA-binding</keyword>
<dbReference type="AlphaFoldDB" id="A0AAW1Q368"/>
<dbReference type="GO" id="GO:0006281">
    <property type="term" value="P:DNA repair"/>
    <property type="evidence" value="ECO:0007669"/>
    <property type="project" value="UniProtKB-KW"/>
</dbReference>
<evidence type="ECO:0000256" key="7">
    <source>
        <dbReference type="ARBA" id="ARBA00023204"/>
    </source>
</evidence>
<comment type="caution">
    <text evidence="13">The sequence shown here is derived from an EMBL/GenBank/DDBJ whole genome shotgun (WGS) entry which is preliminary data.</text>
</comment>
<comment type="catalytic activity">
    <reaction evidence="10">
        <text>ATP + H2O = ADP + phosphate + H(+)</text>
        <dbReference type="Rhea" id="RHEA:13065"/>
        <dbReference type="ChEBI" id="CHEBI:15377"/>
        <dbReference type="ChEBI" id="CHEBI:15378"/>
        <dbReference type="ChEBI" id="CHEBI:30616"/>
        <dbReference type="ChEBI" id="CHEBI:43474"/>
        <dbReference type="ChEBI" id="CHEBI:456216"/>
        <dbReference type="EC" id="5.6.2.3"/>
    </reaction>
</comment>
<feature type="compositionally biased region" description="Polar residues" evidence="11">
    <location>
        <begin position="13"/>
        <end position="23"/>
    </location>
</feature>
<gene>
    <name evidence="13" type="ORF">WJX72_000940</name>
</gene>
<feature type="region of interest" description="Disordered" evidence="11">
    <location>
        <begin position="565"/>
        <end position="590"/>
    </location>
</feature>
<evidence type="ECO:0000259" key="12">
    <source>
        <dbReference type="PROSITE" id="PS50158"/>
    </source>
</evidence>
<dbReference type="InterPro" id="IPR036875">
    <property type="entry name" value="Znf_CCHC_sf"/>
</dbReference>
<dbReference type="EC" id="5.6.2.3" evidence="10"/>
<dbReference type="InterPro" id="IPR049163">
    <property type="entry name" value="Pif1-like_2B_dom"/>
</dbReference>
<evidence type="ECO:0000256" key="10">
    <source>
        <dbReference type="RuleBase" id="RU363044"/>
    </source>
</evidence>
<keyword evidence="1 10" id="KW-0547">Nucleotide-binding</keyword>
<comment type="cofactor">
    <cofactor evidence="10">
        <name>Mg(2+)</name>
        <dbReference type="ChEBI" id="CHEBI:18420"/>
    </cofactor>
</comment>
<dbReference type="GO" id="GO:0005524">
    <property type="term" value="F:ATP binding"/>
    <property type="evidence" value="ECO:0007669"/>
    <property type="project" value="UniProtKB-KW"/>
</dbReference>
<dbReference type="SUPFAM" id="SSF57756">
    <property type="entry name" value="Retrovirus zinc finger-like domains"/>
    <property type="match status" value="1"/>
</dbReference>
<dbReference type="GO" id="GO:0043139">
    <property type="term" value="F:5'-3' DNA helicase activity"/>
    <property type="evidence" value="ECO:0007669"/>
    <property type="project" value="UniProtKB-EC"/>
</dbReference>
<evidence type="ECO:0000256" key="11">
    <source>
        <dbReference type="SAM" id="MobiDB-lite"/>
    </source>
</evidence>
<dbReference type="InterPro" id="IPR010285">
    <property type="entry name" value="DNA_helicase_pif1-like_DEAD"/>
</dbReference>
<dbReference type="Pfam" id="PF05970">
    <property type="entry name" value="PIF1"/>
    <property type="match status" value="1"/>
</dbReference>
<feature type="region of interest" description="Disordered" evidence="11">
    <location>
        <begin position="612"/>
        <end position="691"/>
    </location>
</feature>
<dbReference type="InterPro" id="IPR001878">
    <property type="entry name" value="Znf_CCHC"/>
</dbReference>
<dbReference type="Pfam" id="PF00098">
    <property type="entry name" value="zf-CCHC"/>
    <property type="match status" value="1"/>
</dbReference>
<keyword evidence="5 10" id="KW-0067">ATP-binding</keyword>
<keyword evidence="9" id="KW-0862">Zinc</keyword>
<feature type="compositionally biased region" description="Gly residues" evidence="11">
    <location>
        <begin position="644"/>
        <end position="661"/>
    </location>
</feature>
<dbReference type="PANTHER" id="PTHR47642:SF5">
    <property type="entry name" value="ATP-DEPENDENT DNA HELICASE"/>
    <property type="match status" value="1"/>
</dbReference>
<evidence type="ECO:0000313" key="14">
    <source>
        <dbReference type="Proteomes" id="UP001489004"/>
    </source>
</evidence>
<dbReference type="InterPro" id="IPR027417">
    <property type="entry name" value="P-loop_NTPase"/>
</dbReference>
<reference evidence="13 14" key="1">
    <citation type="journal article" date="2024" name="Nat. Commun.">
        <title>Phylogenomics reveals the evolutionary origins of lichenization in chlorophyte algae.</title>
        <authorList>
            <person name="Puginier C."/>
            <person name="Libourel C."/>
            <person name="Otte J."/>
            <person name="Skaloud P."/>
            <person name="Haon M."/>
            <person name="Grisel S."/>
            <person name="Petersen M."/>
            <person name="Berrin J.G."/>
            <person name="Delaux P.M."/>
            <person name="Dal Grande F."/>
            <person name="Keller J."/>
        </authorList>
    </citation>
    <scope>NUCLEOTIDE SEQUENCE [LARGE SCALE GENOMIC DNA]</scope>
    <source>
        <strain evidence="13 14">SAG 2043</strain>
    </source>
</reference>
<dbReference type="Gene3D" id="3.40.50.300">
    <property type="entry name" value="P-loop containing nucleotide triphosphate hydrolases"/>
    <property type="match status" value="1"/>
</dbReference>
<dbReference type="CDD" id="cd18809">
    <property type="entry name" value="SF1_C_RecD"/>
    <property type="match status" value="1"/>
</dbReference>
<dbReference type="SMART" id="SM00343">
    <property type="entry name" value="ZnF_C2HC"/>
    <property type="match status" value="1"/>
</dbReference>
<keyword evidence="2 10" id="KW-0227">DNA damage</keyword>